<evidence type="ECO:0000313" key="2">
    <source>
        <dbReference type="Proteomes" id="UP001279734"/>
    </source>
</evidence>
<dbReference type="PANTHER" id="PTHR34197:SF2">
    <property type="entry name" value="OS04G0591300 PROTEIN"/>
    <property type="match status" value="1"/>
</dbReference>
<keyword evidence="2" id="KW-1185">Reference proteome</keyword>
<dbReference type="EMBL" id="BSYO01000037">
    <property type="protein sequence ID" value="GMH29797.1"/>
    <property type="molecule type" value="Genomic_DNA"/>
</dbReference>
<gene>
    <name evidence="1" type="ORF">Nepgr_031640</name>
</gene>
<dbReference type="AlphaFoldDB" id="A0AAD3THX9"/>
<evidence type="ECO:0000313" key="1">
    <source>
        <dbReference type="EMBL" id="GMH29797.1"/>
    </source>
</evidence>
<sequence length="193" mass="21185">MAFDTEEGGVWRCLQHPSRRPRNGICPLCLCQKLSALCPDCGNVRPCTFCTGSASSNSSCNSSATAASSVGRISNLIDSEVSIRRSRSVAVPFFRSAGFDSGDDSNDLRFPVASSRGKSSFWSLFWPLNSKSVIREEESLAAKMRRSRSVAVPHPGGDVVTSSTKSKAWYFPSPMKVFRRSKVFQERSPLYRG</sequence>
<accession>A0AAD3THX9</accession>
<proteinExistence type="predicted"/>
<protein>
    <submittedName>
        <fullName evidence="1">Uncharacterized protein</fullName>
    </submittedName>
</protein>
<comment type="caution">
    <text evidence="1">The sequence shown here is derived from an EMBL/GenBank/DDBJ whole genome shotgun (WGS) entry which is preliminary data.</text>
</comment>
<name>A0AAD3THX9_NEPGR</name>
<dbReference type="PANTHER" id="PTHR34197">
    <property type="entry name" value="OS04G0591300 PROTEIN"/>
    <property type="match status" value="1"/>
</dbReference>
<organism evidence="1 2">
    <name type="scientific">Nepenthes gracilis</name>
    <name type="common">Slender pitcher plant</name>
    <dbReference type="NCBI Taxonomy" id="150966"/>
    <lineage>
        <taxon>Eukaryota</taxon>
        <taxon>Viridiplantae</taxon>
        <taxon>Streptophyta</taxon>
        <taxon>Embryophyta</taxon>
        <taxon>Tracheophyta</taxon>
        <taxon>Spermatophyta</taxon>
        <taxon>Magnoliopsida</taxon>
        <taxon>eudicotyledons</taxon>
        <taxon>Gunneridae</taxon>
        <taxon>Pentapetalae</taxon>
        <taxon>Caryophyllales</taxon>
        <taxon>Nepenthaceae</taxon>
        <taxon>Nepenthes</taxon>
    </lineage>
</organism>
<dbReference type="Proteomes" id="UP001279734">
    <property type="component" value="Unassembled WGS sequence"/>
</dbReference>
<reference evidence="1" key="1">
    <citation type="submission" date="2023-05" db="EMBL/GenBank/DDBJ databases">
        <title>Nepenthes gracilis genome sequencing.</title>
        <authorList>
            <person name="Fukushima K."/>
        </authorList>
    </citation>
    <scope>NUCLEOTIDE SEQUENCE</scope>
    <source>
        <strain evidence="1">SING2019-196</strain>
    </source>
</reference>